<dbReference type="InterPro" id="IPR019267">
    <property type="entry name" value="CRISPR-assoc_Cas6_C"/>
</dbReference>
<dbReference type="KEGG" id="gpi:GPICK_05945"/>
<evidence type="ECO:0000259" key="1">
    <source>
        <dbReference type="Pfam" id="PF10040"/>
    </source>
</evidence>
<dbReference type="HOGENOM" id="CLU_050021_0_0_7"/>
<dbReference type="STRING" id="345632.GPICK_05945"/>
<sequence length="302" mass="33263">MGVGMDITFVKLVIGTRLESDVTDPWLPFRIRETFQEAFRSAVGCEEESCERCRGEDECPYRSIFSQSLSSDPAMVRRHQKPPLPFAFQFPVLPAVPNKGERFEVGLTLVGSAVMHGNLFLSALASCFAGQGGNVLPARIDTVETVGYFGERSPWSFEGDATPHLLSASGLLATGVFGDRMTLRLLTPLKLLQEGRPQRSFSFPKFFRPLQRRVTSLAASYGEGDVTGDFRWLSSECERVSVGGSMEWVAWRRGTIAGMVGEAVLSGVREEFLPFLLFGQYLNLGKGAAFGLGQFAVRPQFP</sequence>
<protein>
    <recommendedName>
        <fullName evidence="1">CRISPR-associated protein Cas6 C-terminal domain-containing protein</fullName>
    </recommendedName>
</protein>
<name>A0A0B5BLD2_9BACT</name>
<evidence type="ECO:0000313" key="3">
    <source>
        <dbReference type="Proteomes" id="UP000057609"/>
    </source>
</evidence>
<dbReference type="Gene3D" id="3.30.70.1900">
    <property type="match status" value="1"/>
</dbReference>
<dbReference type="Proteomes" id="UP000057609">
    <property type="component" value="Chromosome"/>
</dbReference>
<dbReference type="AlphaFoldDB" id="A0A0B5BLD2"/>
<feature type="domain" description="CRISPR-associated protein Cas6 C-terminal" evidence="1">
    <location>
        <begin position="183"/>
        <end position="294"/>
    </location>
</feature>
<reference evidence="2 3" key="1">
    <citation type="journal article" date="2015" name="Genome Announc.">
        <title>Complete Genome of Geobacter pickeringii G13T, a Metal-Reducing Isolate from Sedimentary Kaolin Deposits.</title>
        <authorList>
            <person name="Badalamenti J.P."/>
            <person name="Bond D.R."/>
        </authorList>
    </citation>
    <scope>NUCLEOTIDE SEQUENCE [LARGE SCALE GENOMIC DNA]</scope>
    <source>
        <strain evidence="2 3">G13</strain>
    </source>
</reference>
<evidence type="ECO:0000313" key="2">
    <source>
        <dbReference type="EMBL" id="AJE04836.1"/>
    </source>
</evidence>
<accession>A0A0B5BLD2</accession>
<keyword evidence="3" id="KW-1185">Reference proteome</keyword>
<organism evidence="2 3">
    <name type="scientific">Geobacter pickeringii</name>
    <dbReference type="NCBI Taxonomy" id="345632"/>
    <lineage>
        <taxon>Bacteria</taxon>
        <taxon>Pseudomonadati</taxon>
        <taxon>Thermodesulfobacteriota</taxon>
        <taxon>Desulfuromonadia</taxon>
        <taxon>Geobacterales</taxon>
        <taxon>Geobacteraceae</taxon>
        <taxon>Geobacter</taxon>
    </lineage>
</organism>
<dbReference type="Pfam" id="PF10040">
    <property type="entry name" value="CRISPR_Cas6"/>
    <property type="match status" value="1"/>
</dbReference>
<gene>
    <name evidence="2" type="ORF">GPICK_05945</name>
</gene>
<proteinExistence type="predicted"/>
<dbReference type="EMBL" id="CP009788">
    <property type="protein sequence ID" value="AJE04836.1"/>
    <property type="molecule type" value="Genomic_DNA"/>
</dbReference>